<proteinExistence type="predicted"/>
<evidence type="ECO:0000256" key="1">
    <source>
        <dbReference type="SAM" id="Phobius"/>
    </source>
</evidence>
<dbReference type="InterPro" id="IPR051158">
    <property type="entry name" value="Metallophosphoesterase_sf"/>
</dbReference>
<protein>
    <recommendedName>
        <fullName evidence="2">Calcineurin-like phosphoesterase domain-containing protein</fullName>
    </recommendedName>
</protein>
<sequence>MAAPKASKNLLFAASFLVSLLVFFLAYLASSSLGFGTLSIKRAGILLGVFVPVIFLISYFLVWRSLVLKPMQNVRGREKGLVLHQLFRTWAAVLFIFLLFAHLSQPCVLFLGKVTEVGTVSYLSFVCFGALFILGTVVLIFEIVEFVLKLTILKGLHWQWFQENWLILRVVVVAVITSVLVAVSLMTAAKGPMIKPLQLPVRKLPLSMNGLRIVQLSDIHLGPTVGRSQLQQAVDMANDLKPDIVVITGDLVDSTVENLVEAVSPLQQLKATHGVFYVTGNHEYYTFDVDHWLSHLKSLGIVCLPNSFVRIVQPDKPQDWFYLAGTNDIEGKRMYDTEHHFDLDKALDGTDSDHAIILLAHQPRAAKQAVQSQYDISLILSGHTHGGQMFPVNIAAYLTNPYFAGIYQPKEGTYVYVSSGTWYNGPPMRLFSRAEITVITLLAS</sequence>
<dbReference type="Proteomes" id="UP000887568">
    <property type="component" value="Unplaced"/>
</dbReference>
<dbReference type="AlphaFoldDB" id="A0A914BQU7"/>
<dbReference type="OMA" id="DWFYLAG"/>
<dbReference type="RefSeq" id="XP_038078330.1">
    <property type="nucleotide sequence ID" value="XM_038222402.1"/>
</dbReference>
<dbReference type="InterPro" id="IPR004843">
    <property type="entry name" value="Calcineurin-like_PHP"/>
</dbReference>
<evidence type="ECO:0000259" key="2">
    <source>
        <dbReference type="Pfam" id="PF00149"/>
    </source>
</evidence>
<dbReference type="SUPFAM" id="SSF56300">
    <property type="entry name" value="Metallo-dependent phosphatases"/>
    <property type="match status" value="1"/>
</dbReference>
<name>A0A914BQU7_PATMI</name>
<feature type="transmembrane region" description="Helical" evidence="1">
    <location>
        <begin position="44"/>
        <end position="62"/>
    </location>
</feature>
<dbReference type="CDD" id="cd07385">
    <property type="entry name" value="MPP_YkuE_C"/>
    <property type="match status" value="1"/>
</dbReference>
<evidence type="ECO:0000313" key="3">
    <source>
        <dbReference type="EnsemblMetazoa" id="XP_038078330.1"/>
    </source>
</evidence>
<keyword evidence="1" id="KW-0812">Transmembrane</keyword>
<dbReference type="EnsemblMetazoa" id="XM_038222402.1">
    <property type="protein sequence ID" value="XP_038078330.1"/>
    <property type="gene ID" value="LOC119745794"/>
</dbReference>
<accession>A0A914BQU7</accession>
<dbReference type="GO" id="GO:0016787">
    <property type="term" value="F:hydrolase activity"/>
    <property type="evidence" value="ECO:0007669"/>
    <property type="project" value="InterPro"/>
</dbReference>
<keyword evidence="4" id="KW-1185">Reference proteome</keyword>
<dbReference type="PANTHER" id="PTHR31302:SF0">
    <property type="entry name" value="TRANSMEMBRANE PROTEIN WITH METALLOPHOSPHOESTERASE DOMAIN"/>
    <property type="match status" value="1"/>
</dbReference>
<keyword evidence="1" id="KW-0472">Membrane</keyword>
<dbReference type="PANTHER" id="PTHR31302">
    <property type="entry name" value="TRANSMEMBRANE PROTEIN WITH METALLOPHOSPHOESTERASE DOMAIN-RELATED"/>
    <property type="match status" value="1"/>
</dbReference>
<dbReference type="GeneID" id="119745794"/>
<dbReference type="Gene3D" id="3.60.21.10">
    <property type="match status" value="1"/>
</dbReference>
<feature type="transmembrane region" description="Helical" evidence="1">
    <location>
        <begin position="82"/>
        <end position="102"/>
    </location>
</feature>
<dbReference type="Pfam" id="PF00149">
    <property type="entry name" value="Metallophos"/>
    <property type="match status" value="1"/>
</dbReference>
<reference evidence="3" key="1">
    <citation type="submission" date="2022-11" db="UniProtKB">
        <authorList>
            <consortium name="EnsemblMetazoa"/>
        </authorList>
    </citation>
    <scope>IDENTIFICATION</scope>
</reference>
<dbReference type="OrthoDB" id="783096at2759"/>
<evidence type="ECO:0000313" key="4">
    <source>
        <dbReference type="Proteomes" id="UP000887568"/>
    </source>
</evidence>
<feature type="domain" description="Calcineurin-like phosphoesterase" evidence="2">
    <location>
        <begin position="211"/>
        <end position="386"/>
    </location>
</feature>
<feature type="transmembrane region" description="Helical" evidence="1">
    <location>
        <begin position="165"/>
        <end position="189"/>
    </location>
</feature>
<organism evidence="3 4">
    <name type="scientific">Patiria miniata</name>
    <name type="common">Bat star</name>
    <name type="synonym">Asterina miniata</name>
    <dbReference type="NCBI Taxonomy" id="46514"/>
    <lineage>
        <taxon>Eukaryota</taxon>
        <taxon>Metazoa</taxon>
        <taxon>Echinodermata</taxon>
        <taxon>Eleutherozoa</taxon>
        <taxon>Asterozoa</taxon>
        <taxon>Asteroidea</taxon>
        <taxon>Valvatacea</taxon>
        <taxon>Valvatida</taxon>
        <taxon>Asterinidae</taxon>
        <taxon>Patiria</taxon>
    </lineage>
</organism>
<feature type="transmembrane region" description="Helical" evidence="1">
    <location>
        <begin position="122"/>
        <end position="144"/>
    </location>
</feature>
<keyword evidence="1" id="KW-1133">Transmembrane helix</keyword>
<dbReference type="InterPro" id="IPR029052">
    <property type="entry name" value="Metallo-depent_PP-like"/>
</dbReference>